<dbReference type="PROSITE" id="PS00027">
    <property type="entry name" value="HOMEOBOX_1"/>
    <property type="match status" value="1"/>
</dbReference>
<evidence type="ECO:0000256" key="3">
    <source>
        <dbReference type="ARBA" id="ARBA00023155"/>
    </source>
</evidence>
<reference evidence="10" key="1">
    <citation type="submission" date="2025-08" db="UniProtKB">
        <authorList>
            <consortium name="RefSeq"/>
        </authorList>
    </citation>
    <scope>IDENTIFICATION</scope>
    <source>
        <strain evidence="10">11010-0011.00</strain>
        <tissue evidence="10">Whole body</tissue>
    </source>
</reference>
<feature type="compositionally biased region" description="Low complexity" evidence="7">
    <location>
        <begin position="324"/>
        <end position="333"/>
    </location>
</feature>
<keyword evidence="4 5" id="KW-0539">Nucleus</keyword>
<evidence type="ECO:0000256" key="7">
    <source>
        <dbReference type="SAM" id="MobiDB-lite"/>
    </source>
</evidence>
<dbReference type="InterPro" id="IPR017970">
    <property type="entry name" value="Homeobox_CS"/>
</dbReference>
<dbReference type="CTD" id="41747"/>
<feature type="region of interest" description="Disordered" evidence="7">
    <location>
        <begin position="724"/>
        <end position="775"/>
    </location>
</feature>
<keyword evidence="3 5" id="KW-0371">Homeobox</keyword>
<feature type="compositionally biased region" description="Low complexity" evidence="7">
    <location>
        <begin position="37"/>
        <end position="51"/>
    </location>
</feature>
<dbReference type="RefSeq" id="XP_030371606.1">
    <property type="nucleotide sequence ID" value="XM_030515746.1"/>
</dbReference>
<feature type="compositionally biased region" description="Low complexity" evidence="7">
    <location>
        <begin position="157"/>
        <end position="174"/>
    </location>
</feature>
<feature type="compositionally biased region" description="Polar residues" evidence="7">
    <location>
        <begin position="113"/>
        <end position="129"/>
    </location>
</feature>
<feature type="compositionally biased region" description="Polar residues" evidence="7">
    <location>
        <begin position="309"/>
        <end position="323"/>
    </location>
</feature>
<sequence>MMPETERDSLVAAEMVSGALAQAYGSQTAASTLVKDQQQQLHQQHNNNSSNIHTTTPYKMATSSYVYSSPLSIPPAANMSTNCISPSGKEKLANLLRDRDNNSQQQQQQQRQLSVSPFSASRSPTTFLQKQLEAPRATQYESTRQTATPTPQPQAQPQPRRSITPYPITTTSASSTATWHAHVYARPPNRPTPHSIADILGWPQQTSSSIAHQLQAASGLTASKDASDAASMAVGPAKSPKSILRNFEQQYAQQHEQRTLRSASLSDASEEESGIGMHLNASASAPGALVMAPLDQPLNLCVAKKSRDSCTNSSIPATTTLPKSQSQQQPSSQIPGKSTAKKESTAKPPVKKKKLNSSTLALPPDISPTGSSDSLMRDKMLGPNGSPGATTTGQLHSSNNNNNLETTEDDSDSGSSDARRKKKARTTFTGRQIFELEKQFEVKKYLSSSERTEMAKLLMVTETQVKIWFQNRRTKWKKQDNVTNNEAAEHKSANANKPTAGASDSTPKPGSNNNNNSNTSINGNDPTSAAPALSTVNNTDNAIKKASNGHTEKTRSTNNSSNNNNMLAAGHNNSNDIKANVKQTATKIKKQLNAVLEKVAKTANGTAANASASDSTGNRVVEKRHVHINNNNNTGETAHHHHQRLHQHAIPLTVEPAAPLEQTEKLEIKLEESPQHRELQLRLQRVHAAAAFAKQQQQQNDNGRSTPSVAPLLAQKDFESDLAASKISVGARSQSEAPDKSECESEENVQSPNNEPKDNLMTAATESHDVVMRDA</sequence>
<evidence type="ECO:0000313" key="10">
    <source>
        <dbReference type="RefSeq" id="XP_030371606.1"/>
    </source>
</evidence>
<feature type="region of interest" description="Disordered" evidence="7">
    <location>
        <begin position="253"/>
        <end position="274"/>
    </location>
</feature>
<accession>A0A6J2T3X8</accession>
<evidence type="ECO:0000313" key="9">
    <source>
        <dbReference type="Proteomes" id="UP000504634"/>
    </source>
</evidence>
<dbReference type="InterPro" id="IPR050394">
    <property type="entry name" value="Homeobox_NK-like"/>
</dbReference>
<feature type="region of interest" description="Disordered" evidence="7">
    <location>
        <begin position="546"/>
        <end position="573"/>
    </location>
</feature>
<organism evidence="9 10">
    <name type="scientific">Drosophila lebanonensis</name>
    <name type="common">Fruit fly</name>
    <name type="synonym">Scaptodrosophila lebanonensis</name>
    <dbReference type="NCBI Taxonomy" id="7225"/>
    <lineage>
        <taxon>Eukaryota</taxon>
        <taxon>Metazoa</taxon>
        <taxon>Ecdysozoa</taxon>
        <taxon>Arthropoda</taxon>
        <taxon>Hexapoda</taxon>
        <taxon>Insecta</taxon>
        <taxon>Pterygota</taxon>
        <taxon>Neoptera</taxon>
        <taxon>Endopterygota</taxon>
        <taxon>Diptera</taxon>
        <taxon>Brachycera</taxon>
        <taxon>Muscomorpha</taxon>
        <taxon>Ephydroidea</taxon>
        <taxon>Drosophilidae</taxon>
        <taxon>Scaptodrosophila</taxon>
    </lineage>
</organism>
<keyword evidence="2 5" id="KW-0238">DNA-binding</keyword>
<dbReference type="PANTHER" id="PTHR24340">
    <property type="entry name" value="HOMEOBOX PROTEIN NKX"/>
    <property type="match status" value="1"/>
</dbReference>
<dbReference type="GeneID" id="115621912"/>
<dbReference type="PROSITE" id="PS50071">
    <property type="entry name" value="HOMEOBOX_2"/>
    <property type="match status" value="1"/>
</dbReference>
<dbReference type="FunFam" id="1.10.10.60:FF:000440">
    <property type="entry name" value="NK7.1, isoform A"/>
    <property type="match status" value="1"/>
</dbReference>
<feature type="DNA-binding region" description="Homeobox" evidence="5">
    <location>
        <begin position="421"/>
        <end position="480"/>
    </location>
</feature>
<dbReference type="GO" id="GO:0030154">
    <property type="term" value="P:cell differentiation"/>
    <property type="evidence" value="ECO:0007669"/>
    <property type="project" value="TreeGrafter"/>
</dbReference>
<dbReference type="Pfam" id="PF00046">
    <property type="entry name" value="Homeodomain"/>
    <property type="match status" value="1"/>
</dbReference>
<dbReference type="Proteomes" id="UP000504634">
    <property type="component" value="Unplaced"/>
</dbReference>
<evidence type="ECO:0000259" key="8">
    <source>
        <dbReference type="PROSITE" id="PS50071"/>
    </source>
</evidence>
<dbReference type="GO" id="GO:0000981">
    <property type="term" value="F:DNA-binding transcription factor activity, RNA polymerase II-specific"/>
    <property type="evidence" value="ECO:0007669"/>
    <property type="project" value="InterPro"/>
</dbReference>
<feature type="compositionally biased region" description="Low complexity" evidence="7">
    <location>
        <begin position="511"/>
        <end position="524"/>
    </location>
</feature>
<comment type="subcellular location">
    <subcellularLocation>
        <location evidence="1 5 6">Nucleus</location>
    </subcellularLocation>
</comment>
<dbReference type="SUPFAM" id="SSF46689">
    <property type="entry name" value="Homeodomain-like"/>
    <property type="match status" value="1"/>
</dbReference>
<feature type="compositionally biased region" description="Polar residues" evidence="7">
    <location>
        <begin position="387"/>
        <end position="396"/>
    </location>
</feature>
<dbReference type="PRINTS" id="PR00024">
    <property type="entry name" value="HOMEOBOX"/>
</dbReference>
<dbReference type="AlphaFoldDB" id="A0A6J2T3X8"/>
<evidence type="ECO:0000256" key="5">
    <source>
        <dbReference type="PROSITE-ProRule" id="PRU00108"/>
    </source>
</evidence>
<evidence type="ECO:0000256" key="2">
    <source>
        <dbReference type="ARBA" id="ARBA00023125"/>
    </source>
</evidence>
<feature type="compositionally biased region" description="Basic and acidic residues" evidence="7">
    <location>
        <begin position="766"/>
        <end position="775"/>
    </location>
</feature>
<gene>
    <name evidence="10" type="primary">LOC115621912</name>
</gene>
<proteinExistence type="predicted"/>
<dbReference type="OrthoDB" id="6159439at2759"/>
<dbReference type="CDD" id="cd00086">
    <property type="entry name" value="homeodomain"/>
    <property type="match status" value="1"/>
</dbReference>
<dbReference type="InterPro" id="IPR009057">
    <property type="entry name" value="Homeodomain-like_sf"/>
</dbReference>
<protein>
    <submittedName>
        <fullName evidence="10">Homeotic protein labial</fullName>
    </submittedName>
</protein>
<dbReference type="GO" id="GO:0005634">
    <property type="term" value="C:nucleus"/>
    <property type="evidence" value="ECO:0007669"/>
    <property type="project" value="UniProtKB-SubCell"/>
</dbReference>
<feature type="region of interest" description="Disordered" evidence="7">
    <location>
        <begin position="475"/>
        <end position="534"/>
    </location>
</feature>
<feature type="region of interest" description="Disordered" evidence="7">
    <location>
        <begin position="309"/>
        <end position="425"/>
    </location>
</feature>
<feature type="region of interest" description="Disordered" evidence="7">
    <location>
        <begin position="99"/>
        <end position="174"/>
    </location>
</feature>
<dbReference type="PANTHER" id="PTHR24340:SF70">
    <property type="entry name" value="NK7.1, ISOFORM A"/>
    <property type="match status" value="1"/>
</dbReference>
<feature type="compositionally biased region" description="Low complexity" evidence="7">
    <location>
        <begin position="558"/>
        <end position="573"/>
    </location>
</feature>
<keyword evidence="9" id="KW-1185">Reference proteome</keyword>
<evidence type="ECO:0000256" key="6">
    <source>
        <dbReference type="RuleBase" id="RU000682"/>
    </source>
</evidence>
<feature type="region of interest" description="Disordered" evidence="7">
    <location>
        <begin position="34"/>
        <end position="55"/>
    </location>
</feature>
<name>A0A6J2T3X8_DROLE</name>
<evidence type="ECO:0000256" key="4">
    <source>
        <dbReference type="ARBA" id="ARBA00023242"/>
    </source>
</evidence>
<feature type="domain" description="Homeobox" evidence="8">
    <location>
        <begin position="419"/>
        <end position="479"/>
    </location>
</feature>
<feature type="compositionally biased region" description="Polar residues" evidence="7">
    <location>
        <begin position="493"/>
        <end position="510"/>
    </location>
</feature>
<dbReference type="InterPro" id="IPR001356">
    <property type="entry name" value="HD"/>
</dbReference>
<dbReference type="Gene3D" id="1.10.10.60">
    <property type="entry name" value="Homeodomain-like"/>
    <property type="match status" value="1"/>
</dbReference>
<dbReference type="GO" id="GO:0000978">
    <property type="term" value="F:RNA polymerase II cis-regulatory region sequence-specific DNA binding"/>
    <property type="evidence" value="ECO:0007669"/>
    <property type="project" value="TreeGrafter"/>
</dbReference>
<dbReference type="InterPro" id="IPR020479">
    <property type="entry name" value="HD_metazoa"/>
</dbReference>
<evidence type="ECO:0000256" key="1">
    <source>
        <dbReference type="ARBA" id="ARBA00004123"/>
    </source>
</evidence>
<dbReference type="SMART" id="SM00389">
    <property type="entry name" value="HOX"/>
    <property type="match status" value="1"/>
</dbReference>